<proteinExistence type="predicted"/>
<evidence type="ECO:0000313" key="2">
    <source>
        <dbReference type="EMBL" id="GAA6145012.1"/>
    </source>
</evidence>
<feature type="transmembrane region" description="Helical" evidence="1">
    <location>
        <begin position="66"/>
        <end position="83"/>
    </location>
</feature>
<dbReference type="EMBL" id="BAABWH010000002">
    <property type="protein sequence ID" value="GAA6145012.1"/>
    <property type="molecule type" value="Genomic_DNA"/>
</dbReference>
<evidence type="ECO:0000313" key="3">
    <source>
        <dbReference type="Proteomes" id="UP001481413"/>
    </source>
</evidence>
<gene>
    <name evidence="2" type="ORF">NBRC116585_11290</name>
</gene>
<reference evidence="2 3" key="1">
    <citation type="submission" date="2024-04" db="EMBL/GenBank/DDBJ databases">
        <title>Draft genome sequence of Thalassolituus maritimus NBRC 116585.</title>
        <authorList>
            <person name="Miyakawa T."/>
            <person name="Kusuya Y."/>
            <person name="Miura T."/>
        </authorList>
    </citation>
    <scope>NUCLEOTIDE SEQUENCE [LARGE SCALE GENOMIC DNA]</scope>
    <source>
        <strain evidence="2 3">5NW40-0001</strain>
    </source>
</reference>
<dbReference type="RefSeq" id="WP_353293950.1">
    <property type="nucleotide sequence ID" value="NZ_BAABWH010000002.1"/>
</dbReference>
<protein>
    <submittedName>
        <fullName evidence="2">Uncharacterized protein</fullName>
    </submittedName>
</protein>
<evidence type="ECO:0000256" key="1">
    <source>
        <dbReference type="SAM" id="Phobius"/>
    </source>
</evidence>
<keyword evidence="3" id="KW-1185">Reference proteome</keyword>
<dbReference type="Proteomes" id="UP001481413">
    <property type="component" value="Unassembled WGS sequence"/>
</dbReference>
<keyword evidence="1" id="KW-0472">Membrane</keyword>
<feature type="transmembrane region" description="Helical" evidence="1">
    <location>
        <begin position="35"/>
        <end position="54"/>
    </location>
</feature>
<sequence>MNLTAFAVSFLGFLIMYAGVLMARKVDNSGSASVFRIGGIFIGLMMVPMLHSALGSPVIAAELSGKYLLGMVIAGVIVDVFFVKKRSQ</sequence>
<organism evidence="2 3">
    <name type="scientific">Thalassolituus maritimus</name>
    <dbReference type="NCBI Taxonomy" id="484498"/>
    <lineage>
        <taxon>Bacteria</taxon>
        <taxon>Pseudomonadati</taxon>
        <taxon>Pseudomonadota</taxon>
        <taxon>Gammaproteobacteria</taxon>
        <taxon>Oceanospirillales</taxon>
        <taxon>Oceanospirillaceae</taxon>
        <taxon>Thalassolituus</taxon>
    </lineage>
</organism>
<accession>A0ABP9ZY71</accession>
<feature type="transmembrane region" description="Helical" evidence="1">
    <location>
        <begin position="6"/>
        <end position="23"/>
    </location>
</feature>
<keyword evidence="1" id="KW-0812">Transmembrane</keyword>
<name>A0ABP9ZY71_9GAMM</name>
<comment type="caution">
    <text evidence="2">The sequence shown here is derived from an EMBL/GenBank/DDBJ whole genome shotgun (WGS) entry which is preliminary data.</text>
</comment>
<keyword evidence="1" id="KW-1133">Transmembrane helix</keyword>